<keyword evidence="2" id="KW-1185">Reference proteome</keyword>
<protein>
    <submittedName>
        <fullName evidence="1">Uncharacterized protein</fullName>
    </submittedName>
</protein>
<sequence length="318" mass="35426">MRGMYACYSMGCNAVSPKSYEAHCDDGRKAGVCWRALNSLPQHIAKRTKQKGWDTRQKSHKFYHKPNETMVTDEDNATIERMVSEGKSAMAIRAAVPDVSRTNVYLKIAKFKKHGTVGRVQTKTLGRPRAMSEGVDKFLQGLLAAKPDMELDEMRRHLQKELQLTVSMSTISRAIARAGIATGQRPVRTRTTTSTSSAAPRRRAVNKLIAQKEPDLSLTLQSPLPLHVTHDASMDHLTELPADAHLLDPWQDLTVPVSQHAHHHSQLQPHHMHVLDPSLASAYHNAAVYHSLYADPDAHVMAMNASPLDVYRSPYAPI</sequence>
<evidence type="ECO:0000313" key="2">
    <source>
        <dbReference type="Proteomes" id="UP000030641"/>
    </source>
</evidence>
<proteinExistence type="predicted"/>
<accession>A0A074YRV0</accession>
<dbReference type="GeneID" id="25362040"/>
<reference evidence="1 2" key="1">
    <citation type="journal article" date="2014" name="BMC Genomics">
        <title>Genome sequencing of four Aureobasidium pullulans varieties: biotechnological potential, stress tolerance, and description of new species.</title>
        <authorList>
            <person name="Gostin Ar C."/>
            <person name="Ohm R.A."/>
            <person name="Kogej T."/>
            <person name="Sonjak S."/>
            <person name="Turk M."/>
            <person name="Zajc J."/>
            <person name="Zalar P."/>
            <person name="Grube M."/>
            <person name="Sun H."/>
            <person name="Han J."/>
            <person name="Sharma A."/>
            <person name="Chiniquy J."/>
            <person name="Ngan C.Y."/>
            <person name="Lipzen A."/>
            <person name="Barry K."/>
            <person name="Grigoriev I.V."/>
            <person name="Gunde-Cimerman N."/>
        </authorList>
    </citation>
    <scope>NUCLEOTIDE SEQUENCE [LARGE SCALE GENOMIC DNA]</scope>
    <source>
        <strain evidence="1 2">EXF-2481</strain>
    </source>
</reference>
<dbReference type="HOGENOM" id="CLU_966376_0_0_1"/>
<dbReference type="SUPFAM" id="SSF46689">
    <property type="entry name" value="Homeodomain-like"/>
    <property type="match status" value="1"/>
</dbReference>
<name>A0A074YRV0_AURSE</name>
<evidence type="ECO:0000313" key="1">
    <source>
        <dbReference type="EMBL" id="KER00406.1"/>
    </source>
</evidence>
<dbReference type="RefSeq" id="XP_013348907.1">
    <property type="nucleotide sequence ID" value="XM_013493453.1"/>
</dbReference>
<dbReference type="InParanoid" id="A0A074YRV0"/>
<dbReference type="Proteomes" id="UP000030641">
    <property type="component" value="Unassembled WGS sequence"/>
</dbReference>
<gene>
    <name evidence="1" type="ORF">AUEXF2481DRAFT_134170</name>
</gene>
<dbReference type="EMBL" id="KL584749">
    <property type="protein sequence ID" value="KER00406.1"/>
    <property type="molecule type" value="Genomic_DNA"/>
</dbReference>
<dbReference type="AlphaFoldDB" id="A0A074YRV0"/>
<dbReference type="OrthoDB" id="4161727at2759"/>
<dbReference type="InterPro" id="IPR009057">
    <property type="entry name" value="Homeodomain-like_sf"/>
</dbReference>
<organism evidence="1 2">
    <name type="scientific">Aureobasidium subglaciale (strain EXF-2481)</name>
    <name type="common">Aureobasidium pullulans var. subglaciale</name>
    <dbReference type="NCBI Taxonomy" id="1043005"/>
    <lineage>
        <taxon>Eukaryota</taxon>
        <taxon>Fungi</taxon>
        <taxon>Dikarya</taxon>
        <taxon>Ascomycota</taxon>
        <taxon>Pezizomycotina</taxon>
        <taxon>Dothideomycetes</taxon>
        <taxon>Dothideomycetidae</taxon>
        <taxon>Dothideales</taxon>
        <taxon>Saccotheciaceae</taxon>
        <taxon>Aureobasidium</taxon>
    </lineage>
</organism>